<gene>
    <name evidence="2" type="ORF">SAMN05444583_10744</name>
</gene>
<evidence type="ECO:0000313" key="2">
    <source>
        <dbReference type="EMBL" id="SEL23378.1"/>
    </source>
</evidence>
<evidence type="ECO:0008006" key="4">
    <source>
        <dbReference type="Google" id="ProtNLM"/>
    </source>
</evidence>
<keyword evidence="3" id="KW-1185">Reference proteome</keyword>
<feature type="transmembrane region" description="Helical" evidence="1">
    <location>
        <begin position="86"/>
        <end position="107"/>
    </location>
</feature>
<keyword evidence="1" id="KW-0472">Membrane</keyword>
<dbReference type="EMBL" id="FOAW01000007">
    <property type="protein sequence ID" value="SEL23378.1"/>
    <property type="molecule type" value="Genomic_DNA"/>
</dbReference>
<keyword evidence="1" id="KW-1133">Transmembrane helix</keyword>
<dbReference type="OrthoDB" id="326446at2"/>
<keyword evidence="1" id="KW-0812">Transmembrane</keyword>
<sequence length="243" mass="24951">MQPSDRHHNRLTAALLVAGALILNIAFTGLGAAFDYPDVLTRPAGQALAEFRADQAAIVAWFALLCAGAALLTPIALRVGRLGDSALLRAGVPVGIAASAVQLAGLVRWPLLVPFLAARAESDPGAIATFTTANTVLGVAVGETLGYALTATWTAMVALALHRTLAGTWFTALGFGAAALIATGVFAPLDLPGAEQANFAGYLLWSAWLVAFAGLLAFGRRTADPVPAYGGSRNPQSPRSGVH</sequence>
<dbReference type="Proteomes" id="UP000198677">
    <property type="component" value="Unassembled WGS sequence"/>
</dbReference>
<feature type="transmembrane region" description="Helical" evidence="1">
    <location>
        <begin position="55"/>
        <end position="77"/>
    </location>
</feature>
<dbReference type="RefSeq" id="WP_072751728.1">
    <property type="nucleotide sequence ID" value="NZ_FOAW01000007.1"/>
</dbReference>
<reference evidence="3" key="1">
    <citation type="submission" date="2016-10" db="EMBL/GenBank/DDBJ databases">
        <authorList>
            <person name="Varghese N."/>
            <person name="Submissions S."/>
        </authorList>
    </citation>
    <scope>NUCLEOTIDE SEQUENCE [LARGE SCALE GENOMIC DNA]</scope>
    <source>
        <strain evidence="3">DSM 44675</strain>
    </source>
</reference>
<name>A0A1H7NK41_9NOCA</name>
<dbReference type="Pfam" id="PF14329">
    <property type="entry name" value="DUF4386"/>
    <property type="match status" value="1"/>
</dbReference>
<feature type="transmembrane region" description="Helical" evidence="1">
    <location>
        <begin position="199"/>
        <end position="218"/>
    </location>
</feature>
<accession>A0A1H7NK41</accession>
<proteinExistence type="predicted"/>
<evidence type="ECO:0000313" key="3">
    <source>
        <dbReference type="Proteomes" id="UP000198677"/>
    </source>
</evidence>
<dbReference type="AlphaFoldDB" id="A0A1H7NK41"/>
<evidence type="ECO:0000256" key="1">
    <source>
        <dbReference type="SAM" id="Phobius"/>
    </source>
</evidence>
<organism evidence="2 3">
    <name type="scientific">Rhodococcus maanshanensis</name>
    <dbReference type="NCBI Taxonomy" id="183556"/>
    <lineage>
        <taxon>Bacteria</taxon>
        <taxon>Bacillati</taxon>
        <taxon>Actinomycetota</taxon>
        <taxon>Actinomycetes</taxon>
        <taxon>Mycobacteriales</taxon>
        <taxon>Nocardiaceae</taxon>
        <taxon>Rhodococcus</taxon>
    </lineage>
</organism>
<dbReference type="InterPro" id="IPR025495">
    <property type="entry name" value="DUF4386"/>
</dbReference>
<protein>
    <recommendedName>
        <fullName evidence="4">DUF4386 domain-containing protein</fullName>
    </recommendedName>
</protein>
<feature type="transmembrane region" description="Helical" evidence="1">
    <location>
        <begin position="168"/>
        <end position="187"/>
    </location>
</feature>